<evidence type="ECO:0000256" key="1">
    <source>
        <dbReference type="SAM" id="MobiDB-lite"/>
    </source>
</evidence>
<feature type="region of interest" description="Disordered" evidence="1">
    <location>
        <begin position="112"/>
        <end position="138"/>
    </location>
</feature>
<dbReference type="AlphaFoldDB" id="A0A0A9XK45"/>
<dbReference type="EMBL" id="GBHO01023250">
    <property type="protein sequence ID" value="JAG20354.1"/>
    <property type="molecule type" value="Transcribed_RNA"/>
</dbReference>
<proteinExistence type="predicted"/>
<feature type="non-terminal residue" evidence="2">
    <location>
        <position position="1"/>
    </location>
</feature>
<sequence length="258" mass="28234">AKPKGTNSRKPFNKVKTQASLIAQNSSNTSSPSSICVICKKESHPILACKLFHDSPVQKRCDFLRNWNGCRNCLSVQHKTNACGSKWNCRWCQKRHNSLLCLASEAVASKDSPTIPSPSSHNNVTANQTGSALSSTSPKESQVLLGTALVQIKDGRGLYQDVRLVVDSGSHYSFMTQRCLKKLGLQSASCTKRISGIGQSLFDGANRQVECSLRPRNHASPNLSTTALVVKEITTFLPTMSLPYSLRHQYLSFPLADP</sequence>
<dbReference type="Gene3D" id="2.40.70.10">
    <property type="entry name" value="Acid Proteases"/>
    <property type="match status" value="1"/>
</dbReference>
<reference evidence="2" key="1">
    <citation type="journal article" date="2014" name="PLoS ONE">
        <title>Transcriptome-Based Identification of ABC Transporters in the Western Tarnished Plant Bug Lygus hesperus.</title>
        <authorList>
            <person name="Hull J.J."/>
            <person name="Chaney K."/>
            <person name="Geib S.M."/>
            <person name="Fabrick J.A."/>
            <person name="Brent C.S."/>
            <person name="Walsh D."/>
            <person name="Lavine L.C."/>
        </authorList>
    </citation>
    <scope>NUCLEOTIDE SEQUENCE</scope>
</reference>
<accession>A0A0A9XK45</accession>
<name>A0A0A9XK45_LYGHE</name>
<reference evidence="2" key="2">
    <citation type="submission" date="2014-07" db="EMBL/GenBank/DDBJ databases">
        <authorList>
            <person name="Hull J."/>
        </authorList>
    </citation>
    <scope>NUCLEOTIDE SEQUENCE</scope>
</reference>
<dbReference type="PANTHER" id="PTHR47331:SF1">
    <property type="entry name" value="GAG-LIKE PROTEIN"/>
    <property type="match status" value="1"/>
</dbReference>
<protein>
    <submittedName>
        <fullName evidence="2">Putative E3 ubiquitin-protein ligase XBOS34</fullName>
    </submittedName>
</protein>
<dbReference type="InterPro" id="IPR021109">
    <property type="entry name" value="Peptidase_aspartic_dom_sf"/>
</dbReference>
<evidence type="ECO:0000313" key="2">
    <source>
        <dbReference type="EMBL" id="JAG20354.1"/>
    </source>
</evidence>
<dbReference type="PANTHER" id="PTHR47331">
    <property type="entry name" value="PHD-TYPE DOMAIN-CONTAINING PROTEIN"/>
    <property type="match status" value="1"/>
</dbReference>
<feature type="non-terminal residue" evidence="2">
    <location>
        <position position="258"/>
    </location>
</feature>
<gene>
    <name evidence="2" type="primary">XBOS34</name>
    <name evidence="2" type="ORF">CM83_9721</name>
</gene>
<organism evidence="2">
    <name type="scientific">Lygus hesperus</name>
    <name type="common">Western plant bug</name>
    <dbReference type="NCBI Taxonomy" id="30085"/>
    <lineage>
        <taxon>Eukaryota</taxon>
        <taxon>Metazoa</taxon>
        <taxon>Ecdysozoa</taxon>
        <taxon>Arthropoda</taxon>
        <taxon>Hexapoda</taxon>
        <taxon>Insecta</taxon>
        <taxon>Pterygota</taxon>
        <taxon>Neoptera</taxon>
        <taxon>Paraneoptera</taxon>
        <taxon>Hemiptera</taxon>
        <taxon>Heteroptera</taxon>
        <taxon>Panheteroptera</taxon>
        <taxon>Cimicomorpha</taxon>
        <taxon>Miridae</taxon>
        <taxon>Mirini</taxon>
        <taxon>Lygus</taxon>
    </lineage>
</organism>